<dbReference type="SUPFAM" id="SSF53335">
    <property type="entry name" value="S-adenosyl-L-methionine-dependent methyltransferases"/>
    <property type="match status" value="1"/>
</dbReference>
<dbReference type="Pfam" id="PF02353">
    <property type="entry name" value="CMAS"/>
    <property type="match status" value="1"/>
</dbReference>
<dbReference type="STRING" id="64969.SAMN02745127_02972"/>
<evidence type="ECO:0000256" key="5">
    <source>
        <dbReference type="ARBA" id="ARBA00023098"/>
    </source>
</evidence>
<evidence type="ECO:0000256" key="4">
    <source>
        <dbReference type="ARBA" id="ARBA00022691"/>
    </source>
</evidence>
<evidence type="ECO:0000313" key="8">
    <source>
        <dbReference type="Proteomes" id="UP000191418"/>
    </source>
</evidence>
<dbReference type="PANTHER" id="PTHR43667:SF2">
    <property type="entry name" value="FATTY ACID C-METHYL TRANSFERASE"/>
    <property type="match status" value="1"/>
</dbReference>
<dbReference type="GO" id="GO:0008168">
    <property type="term" value="F:methyltransferase activity"/>
    <property type="evidence" value="ECO:0007669"/>
    <property type="project" value="UniProtKB-KW"/>
</dbReference>
<comment type="caution">
    <text evidence="7">The sequence shown here is derived from an EMBL/GenBank/DDBJ whole genome shotgun (WGS) entry which is preliminary data.</text>
</comment>
<keyword evidence="4" id="KW-0949">S-adenosyl-L-methionine</keyword>
<dbReference type="GO" id="GO:0032259">
    <property type="term" value="P:methylation"/>
    <property type="evidence" value="ECO:0007669"/>
    <property type="project" value="UniProtKB-KW"/>
</dbReference>
<keyword evidence="8" id="KW-1185">Reference proteome</keyword>
<evidence type="ECO:0000313" key="7">
    <source>
        <dbReference type="EMBL" id="OPX54340.1"/>
    </source>
</evidence>
<comment type="similarity">
    <text evidence="1">Belongs to the CFA/CMAS family.</text>
</comment>
<organism evidence="7 8">
    <name type="scientific">Oceanospirillum multiglobuliferum</name>
    <dbReference type="NCBI Taxonomy" id="64969"/>
    <lineage>
        <taxon>Bacteria</taxon>
        <taxon>Pseudomonadati</taxon>
        <taxon>Pseudomonadota</taxon>
        <taxon>Gammaproteobacteria</taxon>
        <taxon>Oceanospirillales</taxon>
        <taxon>Oceanospirillaceae</taxon>
        <taxon>Oceanospirillum</taxon>
    </lineage>
</organism>
<evidence type="ECO:0008006" key="9">
    <source>
        <dbReference type="Google" id="ProtNLM"/>
    </source>
</evidence>
<accession>A0A1V4T331</accession>
<dbReference type="EMBL" id="MTSM01000028">
    <property type="protein sequence ID" value="OPX54340.1"/>
    <property type="molecule type" value="Genomic_DNA"/>
</dbReference>
<evidence type="ECO:0000256" key="3">
    <source>
        <dbReference type="ARBA" id="ARBA00022679"/>
    </source>
</evidence>
<proteinExistence type="inferred from homology"/>
<dbReference type="Proteomes" id="UP000191418">
    <property type="component" value="Unassembled WGS sequence"/>
</dbReference>
<keyword evidence="2" id="KW-0489">Methyltransferase</keyword>
<evidence type="ECO:0000256" key="1">
    <source>
        <dbReference type="ARBA" id="ARBA00010815"/>
    </source>
</evidence>
<dbReference type="InterPro" id="IPR050723">
    <property type="entry name" value="CFA/CMAS"/>
</dbReference>
<dbReference type="PIRSF" id="PIRSF003085">
    <property type="entry name" value="CMAS"/>
    <property type="match status" value="1"/>
</dbReference>
<dbReference type="InterPro" id="IPR029063">
    <property type="entry name" value="SAM-dependent_MTases_sf"/>
</dbReference>
<dbReference type="PANTHER" id="PTHR43667">
    <property type="entry name" value="CYCLOPROPANE-FATTY-ACYL-PHOSPHOLIPID SYNTHASE"/>
    <property type="match status" value="1"/>
</dbReference>
<name>A0A1V4T331_9GAMM</name>
<dbReference type="GO" id="GO:0008610">
    <property type="term" value="P:lipid biosynthetic process"/>
    <property type="evidence" value="ECO:0007669"/>
    <property type="project" value="InterPro"/>
</dbReference>
<evidence type="ECO:0000256" key="6">
    <source>
        <dbReference type="PIRSR" id="PIRSR003085-1"/>
    </source>
</evidence>
<dbReference type="AlphaFoldDB" id="A0A1V4T331"/>
<dbReference type="Gene3D" id="3.40.50.150">
    <property type="entry name" value="Vaccinia Virus protein VP39"/>
    <property type="match status" value="1"/>
</dbReference>
<evidence type="ECO:0000256" key="2">
    <source>
        <dbReference type="ARBA" id="ARBA00022603"/>
    </source>
</evidence>
<gene>
    <name evidence="7" type="ORF">BTE48_14780</name>
</gene>
<reference evidence="7 8" key="1">
    <citation type="submission" date="2017-01" db="EMBL/GenBank/DDBJ databases">
        <title>Genome Sequencing of a Marine Spirillum, Oceanospirillum multiglobuliferum ATCC 33336, from Japan.</title>
        <authorList>
            <person name="Carney J.G."/>
            <person name="Trachtenberg A.M."/>
            <person name="Rheaume B.A."/>
            <person name="Linnane J.D."/>
            <person name="Pitts N.L."/>
            <person name="Mykles D.L."/>
            <person name="Maclea K.S."/>
        </authorList>
    </citation>
    <scope>NUCLEOTIDE SEQUENCE [LARGE SCALE GENOMIC DNA]</scope>
    <source>
        <strain evidence="7 8">ATCC 33336</strain>
    </source>
</reference>
<keyword evidence="3" id="KW-0808">Transferase</keyword>
<protein>
    <recommendedName>
        <fullName evidence="9">SAM-dependent methyltransferase</fullName>
    </recommendedName>
</protein>
<dbReference type="CDD" id="cd02440">
    <property type="entry name" value="AdoMet_MTases"/>
    <property type="match status" value="1"/>
</dbReference>
<sequence length="402" mass="46465">MHINSTVEVKAPLWRWLVKRLQSAPLTQLHLVLPNGQHLLLGHEQDNVPTPTVTLQRAAAVRKVFFSGLLGWGEAYVDGDWASPDLLQVTEWALHNQSALQTLFSGSPSGRWLHNLLHRLNDNSLRGSRRNIASHYDLGNHFYEQWLDPTMSYSSALYPHDKATLQQAQQYKYDRILELSAPAHDARVLEVGCGWGGFAERLLRFYPNADYHGITLSQEQLLWSRERLAKRKLDKTAVVSLTDYRQVKGQYDRIVSIEMLEAVGEKHWPTYFNTLYDHLKPGGNAVIQVITIAPDRFEYYRTHADFIQRYIFPGGMLLTPEIVQQQAEKAGLTLDYAQAFGQDYATTLAAWRDNFEAAWPTIAPQGFDERFKRLWRYYLCYCESGFRHERINVYLFRLHKPA</sequence>
<feature type="active site" evidence="6">
    <location>
        <position position="382"/>
    </location>
</feature>
<keyword evidence="5" id="KW-0443">Lipid metabolism</keyword>
<dbReference type="InterPro" id="IPR003333">
    <property type="entry name" value="CMAS"/>
</dbReference>